<dbReference type="PROSITE" id="PS50072">
    <property type="entry name" value="CSA_PPIASE_2"/>
    <property type="match status" value="1"/>
</dbReference>
<dbReference type="PROSITE" id="PS51257">
    <property type="entry name" value="PROKAR_LIPOPROTEIN"/>
    <property type="match status" value="1"/>
</dbReference>
<keyword evidence="2 3" id="KW-0413">Isomerase</keyword>
<dbReference type="SUPFAM" id="SSF50891">
    <property type="entry name" value="Cyclophilin-like"/>
    <property type="match status" value="1"/>
</dbReference>
<dbReference type="CDD" id="cd00317">
    <property type="entry name" value="cyclophilin"/>
    <property type="match status" value="1"/>
</dbReference>
<comment type="caution">
    <text evidence="5">The sequence shown here is derived from an EMBL/GenBank/DDBJ whole genome shotgun (WGS) entry which is preliminary data.</text>
</comment>
<comment type="function">
    <text evidence="3">PPIases accelerate the folding of proteins. It catalyzes the cis-trans isomerization of proline imidic peptide bonds in oligopeptides.</text>
</comment>
<keyword evidence="1 3" id="KW-0697">Rotamase</keyword>
<dbReference type="AlphaFoldDB" id="A0A081DAV3"/>
<dbReference type="PRINTS" id="PR00153">
    <property type="entry name" value="CSAPPISMRASE"/>
</dbReference>
<dbReference type="InterPro" id="IPR002130">
    <property type="entry name" value="Cyclophilin-type_PPIase_dom"/>
</dbReference>
<dbReference type="Proteomes" id="UP000028980">
    <property type="component" value="Unassembled WGS sequence"/>
</dbReference>
<dbReference type="EC" id="5.2.1.8" evidence="3"/>
<dbReference type="Pfam" id="PF00160">
    <property type="entry name" value="Pro_isomerase"/>
    <property type="match status" value="1"/>
</dbReference>
<proteinExistence type="inferred from homology"/>
<protein>
    <recommendedName>
        <fullName evidence="3">Peptidyl-prolyl cis-trans isomerase</fullName>
        <shortName evidence="3">PPIase</shortName>
        <ecNumber evidence="3">5.2.1.8</ecNumber>
    </recommendedName>
</protein>
<dbReference type="InterPro" id="IPR029000">
    <property type="entry name" value="Cyclophilin-like_dom_sf"/>
</dbReference>
<evidence type="ECO:0000256" key="3">
    <source>
        <dbReference type="RuleBase" id="RU363019"/>
    </source>
</evidence>
<feature type="domain" description="PPIase cyclophilin-type" evidence="4">
    <location>
        <begin position="97"/>
        <end position="245"/>
    </location>
</feature>
<reference evidence="5 6" key="1">
    <citation type="journal article" date="2014" name="Genome Announc.">
        <title>Draft Genome Sequences of Marine Flavobacterium Nonlabens Strains NR17, NR24, NR27, NR32, NR33, and Ara13.</title>
        <authorList>
            <person name="Nakanishi M."/>
            <person name="Meirelles P."/>
            <person name="Suzuki R."/>
            <person name="Takatani N."/>
            <person name="Mino S."/>
            <person name="Suda W."/>
            <person name="Oshima K."/>
            <person name="Hattori M."/>
            <person name="Ohkuma M."/>
            <person name="Hosokawa M."/>
            <person name="Miyashita K."/>
            <person name="Thompson F.L."/>
            <person name="Niwa A."/>
            <person name="Sawabe T."/>
            <person name="Sawabe T."/>
        </authorList>
    </citation>
    <scope>NUCLEOTIDE SEQUENCE [LARGE SCALE GENOMIC DNA]</scope>
    <source>
        <strain evidence="6">JCM19296</strain>
    </source>
</reference>
<dbReference type="GO" id="GO:0003755">
    <property type="term" value="F:peptidyl-prolyl cis-trans isomerase activity"/>
    <property type="evidence" value="ECO:0007669"/>
    <property type="project" value="UniProtKB-UniRule"/>
</dbReference>
<evidence type="ECO:0000259" key="4">
    <source>
        <dbReference type="PROSITE" id="PS50072"/>
    </source>
</evidence>
<comment type="similarity">
    <text evidence="3">Belongs to the cyclophilin-type PPIase family.</text>
</comment>
<evidence type="ECO:0000256" key="2">
    <source>
        <dbReference type="ARBA" id="ARBA00023235"/>
    </source>
</evidence>
<organism evidence="5 6">
    <name type="scientific">Nonlabens ulvanivorans</name>
    <name type="common">Persicivirga ulvanivorans</name>
    <dbReference type="NCBI Taxonomy" id="906888"/>
    <lineage>
        <taxon>Bacteria</taxon>
        <taxon>Pseudomonadati</taxon>
        <taxon>Bacteroidota</taxon>
        <taxon>Flavobacteriia</taxon>
        <taxon>Flavobacteriales</taxon>
        <taxon>Flavobacteriaceae</taxon>
        <taxon>Nonlabens</taxon>
    </lineage>
</organism>
<evidence type="ECO:0000313" key="6">
    <source>
        <dbReference type="Proteomes" id="UP000028980"/>
    </source>
</evidence>
<sequence length="246" mass="28479">MKSNGLFFILVILFTLSCKDSSQKETPVHVKIEETRTKEQVLKERKEKEIARFYKRSVNRKGDSLLPYIPQDSVEVFFTRYAQEHPETKVLMTTTYGDIEMELFEETPLYRASFLFLINNGYFDETVVHRAVKGFIVQAGNSDNMITAQKKGSAGNYQLPMHILPDVKHSYGTLSSAKYWENNPENWHNPFDFFISLRATKHLDGEHTIFGRVTKGMNVAEAISKVETDSRDWPKTDIYIEMSVME</sequence>
<evidence type="ECO:0000256" key="1">
    <source>
        <dbReference type="ARBA" id="ARBA00023110"/>
    </source>
</evidence>
<name>A0A081DAV3_NONUL</name>
<accession>A0A081DAV3</accession>
<dbReference type="EMBL" id="BBLG01000003">
    <property type="protein sequence ID" value="GAK76049.1"/>
    <property type="molecule type" value="Genomic_DNA"/>
</dbReference>
<gene>
    <name evidence="5" type="ORF">JCM19296_1646</name>
</gene>
<dbReference type="PANTHER" id="PTHR45625:SF4">
    <property type="entry name" value="PEPTIDYLPROLYL ISOMERASE DOMAIN AND WD REPEAT-CONTAINING PROTEIN 1"/>
    <property type="match status" value="1"/>
</dbReference>
<dbReference type="Gene3D" id="2.40.100.10">
    <property type="entry name" value="Cyclophilin-like"/>
    <property type="match status" value="1"/>
</dbReference>
<evidence type="ECO:0000313" key="5">
    <source>
        <dbReference type="EMBL" id="GAK76049.1"/>
    </source>
</evidence>
<dbReference type="PANTHER" id="PTHR45625">
    <property type="entry name" value="PEPTIDYL-PROLYL CIS-TRANS ISOMERASE-RELATED"/>
    <property type="match status" value="1"/>
</dbReference>
<dbReference type="InterPro" id="IPR044666">
    <property type="entry name" value="Cyclophilin_A-like"/>
</dbReference>
<comment type="catalytic activity">
    <reaction evidence="3">
        <text>[protein]-peptidylproline (omega=180) = [protein]-peptidylproline (omega=0)</text>
        <dbReference type="Rhea" id="RHEA:16237"/>
        <dbReference type="Rhea" id="RHEA-COMP:10747"/>
        <dbReference type="Rhea" id="RHEA-COMP:10748"/>
        <dbReference type="ChEBI" id="CHEBI:83833"/>
        <dbReference type="ChEBI" id="CHEBI:83834"/>
        <dbReference type="EC" id="5.2.1.8"/>
    </reaction>
</comment>